<keyword evidence="3" id="KW-0804">Transcription</keyword>
<dbReference type="PROSITE" id="PS50977">
    <property type="entry name" value="HTH_TETR_2"/>
    <property type="match status" value="1"/>
</dbReference>
<dbReference type="GO" id="GO:0000976">
    <property type="term" value="F:transcription cis-regulatory region binding"/>
    <property type="evidence" value="ECO:0007669"/>
    <property type="project" value="TreeGrafter"/>
</dbReference>
<feature type="compositionally biased region" description="Gly residues" evidence="5">
    <location>
        <begin position="9"/>
        <end position="20"/>
    </location>
</feature>
<dbReference type="AlphaFoldDB" id="A0AAU8DNY0"/>
<evidence type="ECO:0000313" key="7">
    <source>
        <dbReference type="EMBL" id="XCG63461.1"/>
    </source>
</evidence>
<dbReference type="SUPFAM" id="SSF48498">
    <property type="entry name" value="Tetracyclin repressor-like, C-terminal domain"/>
    <property type="match status" value="1"/>
</dbReference>
<dbReference type="RefSeq" id="WP_353649076.1">
    <property type="nucleotide sequence ID" value="NZ_CP159218.1"/>
</dbReference>
<gene>
    <name evidence="7" type="ORF">ABLG96_20070</name>
</gene>
<dbReference type="Pfam" id="PF13305">
    <property type="entry name" value="TetR_C_33"/>
    <property type="match status" value="1"/>
</dbReference>
<accession>A0AAU8DNY0</accession>
<dbReference type="Pfam" id="PF00440">
    <property type="entry name" value="TetR_N"/>
    <property type="match status" value="1"/>
</dbReference>
<feature type="domain" description="HTH tetR-type" evidence="6">
    <location>
        <begin position="34"/>
        <end position="94"/>
    </location>
</feature>
<name>A0AAU8DNY0_9ACTN</name>
<dbReference type="InterPro" id="IPR009057">
    <property type="entry name" value="Homeodomain-like_sf"/>
</dbReference>
<dbReference type="SUPFAM" id="SSF46689">
    <property type="entry name" value="Homeodomain-like"/>
    <property type="match status" value="1"/>
</dbReference>
<evidence type="ECO:0000256" key="4">
    <source>
        <dbReference type="PROSITE-ProRule" id="PRU00335"/>
    </source>
</evidence>
<feature type="region of interest" description="Disordered" evidence="5">
    <location>
        <begin position="1"/>
        <end position="29"/>
    </location>
</feature>
<evidence type="ECO:0000256" key="5">
    <source>
        <dbReference type="SAM" id="MobiDB-lite"/>
    </source>
</evidence>
<dbReference type="PANTHER" id="PTHR30055:SF243">
    <property type="entry name" value="HTH-TYPE TRANSCRIPTIONAL REGULATOR RV1816"/>
    <property type="match status" value="1"/>
</dbReference>
<evidence type="ECO:0000256" key="3">
    <source>
        <dbReference type="ARBA" id="ARBA00023163"/>
    </source>
</evidence>
<sequence length="252" mass="26806">MSTEQPGSSGTGSSGSGSSGTGSKKPTARAIARESLTAEILVLARRHLVEHGADGLSLRAISRDLGMVSSAIYRYFPSRDDLLTALIVQSYGNLGDAVASAGDQPDASLRQRFIDICGAVRVWAKGHPQEWALIYGSPVPGYQAPQTTIEPATRVILLVFDVVVAAWGAGRLEVGDTELDPVLVMQAAQVLDGLGRTAEVPPIVVVRAAECWTYLLGVVSSELFGQLANTFDPADRFALWCWANLADRIGLR</sequence>
<dbReference type="InterPro" id="IPR001647">
    <property type="entry name" value="HTH_TetR"/>
</dbReference>
<evidence type="ECO:0000256" key="1">
    <source>
        <dbReference type="ARBA" id="ARBA00023015"/>
    </source>
</evidence>
<evidence type="ECO:0000259" key="6">
    <source>
        <dbReference type="PROSITE" id="PS50977"/>
    </source>
</evidence>
<keyword evidence="1" id="KW-0805">Transcription regulation</keyword>
<reference evidence="7" key="1">
    <citation type="submission" date="2024-05" db="EMBL/GenBank/DDBJ databases">
        <authorList>
            <person name="Cai S.Y."/>
            <person name="Jin L.M."/>
            <person name="Li H.R."/>
        </authorList>
    </citation>
    <scope>NUCLEOTIDE SEQUENCE</scope>
    <source>
        <strain evidence="7">A5-74</strain>
    </source>
</reference>
<dbReference type="InterPro" id="IPR050109">
    <property type="entry name" value="HTH-type_TetR-like_transc_reg"/>
</dbReference>
<dbReference type="GO" id="GO:0003700">
    <property type="term" value="F:DNA-binding transcription factor activity"/>
    <property type="evidence" value="ECO:0007669"/>
    <property type="project" value="TreeGrafter"/>
</dbReference>
<organism evidence="7">
    <name type="scientific">Nakamurella sp. A5-74</name>
    <dbReference type="NCBI Taxonomy" id="3158264"/>
    <lineage>
        <taxon>Bacteria</taxon>
        <taxon>Bacillati</taxon>
        <taxon>Actinomycetota</taxon>
        <taxon>Actinomycetes</taxon>
        <taxon>Nakamurellales</taxon>
        <taxon>Nakamurellaceae</taxon>
        <taxon>Nakamurella</taxon>
    </lineage>
</organism>
<dbReference type="InterPro" id="IPR025996">
    <property type="entry name" value="MT1864/Rv1816-like_C"/>
</dbReference>
<proteinExistence type="predicted"/>
<dbReference type="Gene3D" id="1.10.357.10">
    <property type="entry name" value="Tetracycline Repressor, domain 2"/>
    <property type="match status" value="1"/>
</dbReference>
<protein>
    <submittedName>
        <fullName evidence="7">TetR/AcrR family transcriptional regulator</fullName>
    </submittedName>
</protein>
<keyword evidence="2 4" id="KW-0238">DNA-binding</keyword>
<dbReference type="EMBL" id="CP159218">
    <property type="protein sequence ID" value="XCG63461.1"/>
    <property type="molecule type" value="Genomic_DNA"/>
</dbReference>
<dbReference type="InterPro" id="IPR036271">
    <property type="entry name" value="Tet_transcr_reg_TetR-rel_C_sf"/>
</dbReference>
<feature type="DNA-binding region" description="H-T-H motif" evidence="4">
    <location>
        <begin position="57"/>
        <end position="76"/>
    </location>
</feature>
<dbReference type="PANTHER" id="PTHR30055">
    <property type="entry name" value="HTH-TYPE TRANSCRIPTIONAL REGULATOR RUTR"/>
    <property type="match status" value="1"/>
</dbReference>
<evidence type="ECO:0000256" key="2">
    <source>
        <dbReference type="ARBA" id="ARBA00023125"/>
    </source>
</evidence>